<dbReference type="GO" id="GO:0006062">
    <property type="term" value="P:sorbitol catabolic process"/>
    <property type="evidence" value="ECO:0007669"/>
    <property type="project" value="TreeGrafter"/>
</dbReference>
<dbReference type="SUPFAM" id="SSF51735">
    <property type="entry name" value="NAD(P)-binding Rossmann-fold domains"/>
    <property type="match status" value="1"/>
</dbReference>
<dbReference type="PROSITE" id="PS00059">
    <property type="entry name" value="ADH_ZINC"/>
    <property type="match status" value="1"/>
</dbReference>
<dbReference type="GO" id="GO:0003939">
    <property type="term" value="F:L-iditol 2-dehydrogenase (NAD+) activity"/>
    <property type="evidence" value="ECO:0007669"/>
    <property type="project" value="TreeGrafter"/>
</dbReference>
<dbReference type="Gene3D" id="3.40.50.720">
    <property type="entry name" value="NAD(P)-binding Rossmann-like Domain"/>
    <property type="match status" value="1"/>
</dbReference>
<dbReference type="InterPro" id="IPR036291">
    <property type="entry name" value="NAD(P)-bd_dom_sf"/>
</dbReference>
<evidence type="ECO:0000256" key="8">
    <source>
        <dbReference type="ARBA" id="ARBA00032485"/>
    </source>
</evidence>
<evidence type="ECO:0000259" key="11">
    <source>
        <dbReference type="Pfam" id="PF08240"/>
    </source>
</evidence>
<dbReference type="PANTHER" id="PTHR43161">
    <property type="entry name" value="SORBITOL DEHYDROGENASE"/>
    <property type="match status" value="1"/>
</dbReference>
<evidence type="ECO:0000256" key="4">
    <source>
        <dbReference type="ARBA" id="ARBA00022833"/>
    </source>
</evidence>
<name>A0A0N5CQX9_THECL</name>
<evidence type="ECO:0000313" key="14">
    <source>
        <dbReference type="WBParaSite" id="TCLT_0000262901-mRNA-1"/>
    </source>
</evidence>
<evidence type="ECO:0000256" key="9">
    <source>
        <dbReference type="RuleBase" id="RU361277"/>
    </source>
</evidence>
<dbReference type="InterPro" id="IPR013154">
    <property type="entry name" value="ADH-like_N"/>
</dbReference>
<evidence type="ECO:0000256" key="1">
    <source>
        <dbReference type="ARBA" id="ARBA00001947"/>
    </source>
</evidence>
<feature type="domain" description="Alcohol dehydrogenase-like C-terminal" evidence="10">
    <location>
        <begin position="204"/>
        <end position="333"/>
    </location>
</feature>
<organism evidence="14">
    <name type="scientific">Thelazia callipaeda</name>
    <name type="common">Oriental eyeworm</name>
    <name type="synonym">Parasitic nematode</name>
    <dbReference type="NCBI Taxonomy" id="103827"/>
    <lineage>
        <taxon>Eukaryota</taxon>
        <taxon>Metazoa</taxon>
        <taxon>Ecdysozoa</taxon>
        <taxon>Nematoda</taxon>
        <taxon>Chromadorea</taxon>
        <taxon>Rhabditida</taxon>
        <taxon>Spirurina</taxon>
        <taxon>Spiruromorpha</taxon>
        <taxon>Thelazioidea</taxon>
        <taxon>Thelaziidae</taxon>
        <taxon>Thelazia</taxon>
    </lineage>
</organism>
<dbReference type="FunFam" id="3.40.50.720:FF:000068">
    <property type="entry name" value="Sorbitol dehydrogenase"/>
    <property type="match status" value="1"/>
</dbReference>
<dbReference type="OrthoDB" id="1879366at2759"/>
<dbReference type="Pfam" id="PF08240">
    <property type="entry name" value="ADH_N"/>
    <property type="match status" value="1"/>
</dbReference>
<feature type="domain" description="Alcohol dehydrogenase-like N-terminal" evidence="11">
    <location>
        <begin position="49"/>
        <end position="166"/>
    </location>
</feature>
<dbReference type="AlphaFoldDB" id="A0A0N5CQX9"/>
<dbReference type="OMA" id="INHPARW"/>
<dbReference type="Proteomes" id="UP000276776">
    <property type="component" value="Unassembled WGS sequence"/>
</dbReference>
<evidence type="ECO:0000256" key="6">
    <source>
        <dbReference type="ARBA" id="ARBA00023027"/>
    </source>
</evidence>
<dbReference type="InterPro" id="IPR013149">
    <property type="entry name" value="ADH-like_C"/>
</dbReference>
<reference evidence="14" key="1">
    <citation type="submission" date="2017-02" db="UniProtKB">
        <authorList>
            <consortium name="WormBaseParasite"/>
        </authorList>
    </citation>
    <scope>IDENTIFICATION</scope>
</reference>
<evidence type="ECO:0000313" key="13">
    <source>
        <dbReference type="Proteomes" id="UP000276776"/>
    </source>
</evidence>
<keyword evidence="3 9" id="KW-0479">Metal-binding</keyword>
<proteinExistence type="inferred from homology"/>
<dbReference type="WBParaSite" id="TCLT_0000262901-mRNA-1">
    <property type="protein sequence ID" value="TCLT_0000262901-mRNA-1"/>
    <property type="gene ID" value="TCLT_0000262901"/>
</dbReference>
<evidence type="ECO:0000256" key="3">
    <source>
        <dbReference type="ARBA" id="ARBA00022723"/>
    </source>
</evidence>
<dbReference type="Pfam" id="PF00107">
    <property type="entry name" value="ADH_zinc_N"/>
    <property type="match status" value="1"/>
</dbReference>
<dbReference type="STRING" id="103827.A0A0N5CQX9"/>
<dbReference type="InterPro" id="IPR045306">
    <property type="entry name" value="SDH-like"/>
</dbReference>
<dbReference type="CDD" id="cd05285">
    <property type="entry name" value="sorbitol_DH"/>
    <property type="match status" value="1"/>
</dbReference>
<dbReference type="GO" id="GO:0008270">
    <property type="term" value="F:zinc ion binding"/>
    <property type="evidence" value="ECO:0007669"/>
    <property type="project" value="InterPro"/>
</dbReference>
<comment type="similarity">
    <text evidence="2 9">Belongs to the zinc-containing alcohol dehydrogenase family.</text>
</comment>
<evidence type="ECO:0000256" key="2">
    <source>
        <dbReference type="ARBA" id="ARBA00008072"/>
    </source>
</evidence>
<sequence length="375" mass="40190">MVPETYNSAMKNLLVSCYRGYATGKNLCSLLHAAKDLRFEERQIPKPKDDQLLIKLDTVGICGTDMHLYRTGSIAGLAIQKPHILGHEGAGIVAGLGKNVKNFSVASLPGDRVALEPGVSCRKCTYCKSGRYHLCQNQAFTGLPPNNGLFLQYIAHDADFCYKLPDNMTMEEGSLLEPLSVGIHAVTRAGVTAGSKVLVLGAGPIGVMSMLASKAFGASSVVITDISESRLAVARSAGADLTINVAEKSESDVIASMRNKLGELPDMSVETVGCQATFDLSIKGIKNGGAVVILSLAADYLKIPMSDIVMREIDLRGAIKYANTWPLSIKLISAGKIKLDKITKAHFNLMQIEEAFKKSQTADVLKVLVKCNSKS</sequence>
<protein>
    <recommendedName>
        <fullName evidence="7">Sorbitol dehydrogenase</fullName>
    </recommendedName>
    <alternativeName>
        <fullName evidence="8">Polyol dehydrogenase</fullName>
    </alternativeName>
</protein>
<gene>
    <name evidence="12" type="ORF">TCLT_LOCUS2630</name>
</gene>
<comment type="cofactor">
    <cofactor evidence="1 9">
        <name>Zn(2+)</name>
        <dbReference type="ChEBI" id="CHEBI:29105"/>
    </cofactor>
</comment>
<keyword evidence="6" id="KW-0520">NAD</keyword>
<dbReference type="SUPFAM" id="SSF50129">
    <property type="entry name" value="GroES-like"/>
    <property type="match status" value="1"/>
</dbReference>
<evidence type="ECO:0000256" key="5">
    <source>
        <dbReference type="ARBA" id="ARBA00023002"/>
    </source>
</evidence>
<dbReference type="Gene3D" id="3.90.180.10">
    <property type="entry name" value="Medium-chain alcohol dehydrogenases, catalytic domain"/>
    <property type="match status" value="1"/>
</dbReference>
<keyword evidence="13" id="KW-1185">Reference proteome</keyword>
<dbReference type="PANTHER" id="PTHR43161:SF9">
    <property type="entry name" value="SORBITOL DEHYDROGENASE"/>
    <property type="match status" value="1"/>
</dbReference>
<dbReference type="EMBL" id="UYYF01000597">
    <property type="protein sequence ID" value="VDM98695.1"/>
    <property type="molecule type" value="Genomic_DNA"/>
</dbReference>
<keyword evidence="5" id="KW-0560">Oxidoreductase</keyword>
<keyword evidence="4 9" id="KW-0862">Zinc</keyword>
<evidence type="ECO:0000259" key="10">
    <source>
        <dbReference type="Pfam" id="PF00107"/>
    </source>
</evidence>
<accession>A0A0N5CQX9</accession>
<reference evidence="12 13" key="2">
    <citation type="submission" date="2018-11" db="EMBL/GenBank/DDBJ databases">
        <authorList>
            <consortium name="Pathogen Informatics"/>
        </authorList>
    </citation>
    <scope>NUCLEOTIDE SEQUENCE [LARGE SCALE GENOMIC DNA]</scope>
</reference>
<dbReference type="InterPro" id="IPR011032">
    <property type="entry name" value="GroES-like_sf"/>
</dbReference>
<dbReference type="InterPro" id="IPR002328">
    <property type="entry name" value="ADH_Zn_CS"/>
</dbReference>
<evidence type="ECO:0000256" key="7">
    <source>
        <dbReference type="ARBA" id="ARBA00026132"/>
    </source>
</evidence>
<evidence type="ECO:0000313" key="12">
    <source>
        <dbReference type="EMBL" id="VDM98695.1"/>
    </source>
</evidence>